<feature type="non-terminal residue" evidence="2">
    <location>
        <position position="1"/>
    </location>
</feature>
<evidence type="ECO:0000313" key="3">
    <source>
        <dbReference type="Proteomes" id="UP001187192"/>
    </source>
</evidence>
<name>A0AA88ECY0_FICCA</name>
<reference evidence="2" key="1">
    <citation type="submission" date="2023-07" db="EMBL/GenBank/DDBJ databases">
        <title>draft genome sequence of fig (Ficus carica).</title>
        <authorList>
            <person name="Takahashi T."/>
            <person name="Nishimura K."/>
        </authorList>
    </citation>
    <scope>NUCLEOTIDE SEQUENCE</scope>
</reference>
<protein>
    <submittedName>
        <fullName evidence="2">Uncharacterized protein</fullName>
    </submittedName>
</protein>
<proteinExistence type="predicted"/>
<gene>
    <name evidence="1" type="ORF">TIFTF001_054013</name>
    <name evidence="2" type="ORF">TIFTF001_055214</name>
</gene>
<keyword evidence="3" id="KW-1185">Reference proteome</keyword>
<dbReference type="EMBL" id="BTGU01013777">
    <property type="protein sequence ID" value="GMN70920.1"/>
    <property type="molecule type" value="Genomic_DNA"/>
</dbReference>
<evidence type="ECO:0000313" key="1">
    <source>
        <dbReference type="EMBL" id="GMN70920.1"/>
    </source>
</evidence>
<accession>A0AA88ECY0</accession>
<sequence length="69" mass="7656">SKQNQEPPTLLSISNTPQALSSIHFQALRNPITKTEEVRNGVRGCSTIEKCFEKNLGSSRSQRIPGAFR</sequence>
<comment type="caution">
    <text evidence="2">The sequence shown here is derived from an EMBL/GenBank/DDBJ whole genome shotgun (WGS) entry which is preliminary data.</text>
</comment>
<organism evidence="2 3">
    <name type="scientific">Ficus carica</name>
    <name type="common">Common fig</name>
    <dbReference type="NCBI Taxonomy" id="3494"/>
    <lineage>
        <taxon>Eukaryota</taxon>
        <taxon>Viridiplantae</taxon>
        <taxon>Streptophyta</taxon>
        <taxon>Embryophyta</taxon>
        <taxon>Tracheophyta</taxon>
        <taxon>Spermatophyta</taxon>
        <taxon>Magnoliopsida</taxon>
        <taxon>eudicotyledons</taxon>
        <taxon>Gunneridae</taxon>
        <taxon>Pentapetalae</taxon>
        <taxon>rosids</taxon>
        <taxon>fabids</taxon>
        <taxon>Rosales</taxon>
        <taxon>Moraceae</taxon>
        <taxon>Ficeae</taxon>
        <taxon>Ficus</taxon>
    </lineage>
</organism>
<dbReference type="AlphaFoldDB" id="A0AA88ECY0"/>
<dbReference type="Proteomes" id="UP001187192">
    <property type="component" value="Unassembled WGS sequence"/>
</dbReference>
<evidence type="ECO:0000313" key="2">
    <source>
        <dbReference type="EMBL" id="GMN72113.1"/>
    </source>
</evidence>
<dbReference type="EMBL" id="BTGU01016702">
    <property type="protein sequence ID" value="GMN72113.1"/>
    <property type="molecule type" value="Genomic_DNA"/>
</dbReference>